<proteinExistence type="predicted"/>
<dbReference type="InterPro" id="IPR036097">
    <property type="entry name" value="HisK_dim/P_sf"/>
</dbReference>
<dbReference type="FunFam" id="1.10.287.130:FF:000001">
    <property type="entry name" value="Two-component sensor histidine kinase"/>
    <property type="match status" value="1"/>
</dbReference>
<dbReference type="GO" id="GO:0009927">
    <property type="term" value="F:histidine phosphotransfer kinase activity"/>
    <property type="evidence" value="ECO:0007669"/>
    <property type="project" value="TreeGrafter"/>
</dbReference>
<comment type="subcellular location">
    <subcellularLocation>
        <location evidence="2">Cell membrane</location>
    </subcellularLocation>
    <subcellularLocation>
        <location evidence="3">Membrane raft</location>
        <topology evidence="3">Multi-pass membrane protein</topology>
    </subcellularLocation>
</comment>
<protein>
    <recommendedName>
        <fullName evidence="4">histidine kinase</fullName>
        <ecNumber evidence="4">2.7.13.3</ecNumber>
    </recommendedName>
</protein>
<keyword evidence="15" id="KW-0812">Transmembrane</keyword>
<dbReference type="Pfam" id="PF16927">
    <property type="entry name" value="HisKA_7TM"/>
    <property type="match status" value="1"/>
</dbReference>
<feature type="transmembrane region" description="Helical" evidence="15">
    <location>
        <begin position="227"/>
        <end position="249"/>
    </location>
</feature>
<dbReference type="SUPFAM" id="SSF55874">
    <property type="entry name" value="ATPase domain of HSP90 chaperone/DNA topoisomerase II/histidine kinase"/>
    <property type="match status" value="1"/>
</dbReference>
<evidence type="ECO:0000256" key="14">
    <source>
        <dbReference type="SAM" id="MobiDB-lite"/>
    </source>
</evidence>
<dbReference type="SUPFAM" id="SSF55781">
    <property type="entry name" value="GAF domain-like"/>
    <property type="match status" value="1"/>
</dbReference>
<feature type="transmembrane region" description="Helical" evidence="15">
    <location>
        <begin position="6"/>
        <end position="24"/>
    </location>
</feature>
<dbReference type="Proteomes" id="UP000177481">
    <property type="component" value="Unassembled WGS sequence"/>
</dbReference>
<accession>A0A1F5EB62</accession>
<dbReference type="SUPFAM" id="SSF47384">
    <property type="entry name" value="Homodimeric domain of signal transducing histidine kinase"/>
    <property type="match status" value="1"/>
</dbReference>
<feature type="transmembrane region" description="Helical" evidence="15">
    <location>
        <begin position="69"/>
        <end position="88"/>
    </location>
</feature>
<evidence type="ECO:0000256" key="4">
    <source>
        <dbReference type="ARBA" id="ARBA00012438"/>
    </source>
</evidence>
<keyword evidence="11" id="KW-0902">Two-component regulatory system</keyword>
<dbReference type="InterPro" id="IPR005467">
    <property type="entry name" value="His_kinase_dom"/>
</dbReference>
<keyword evidence="8" id="KW-0547">Nucleotide-binding</keyword>
<evidence type="ECO:0000256" key="12">
    <source>
        <dbReference type="ARBA" id="ARBA00023136"/>
    </source>
</evidence>
<evidence type="ECO:0000256" key="15">
    <source>
        <dbReference type="SAM" id="Phobius"/>
    </source>
</evidence>
<evidence type="ECO:0000256" key="11">
    <source>
        <dbReference type="ARBA" id="ARBA00023012"/>
    </source>
</evidence>
<dbReference type="PRINTS" id="PR00344">
    <property type="entry name" value="BCTRLSENSOR"/>
</dbReference>
<dbReference type="GO" id="GO:0005886">
    <property type="term" value="C:plasma membrane"/>
    <property type="evidence" value="ECO:0007669"/>
    <property type="project" value="UniProtKB-SubCell"/>
</dbReference>
<feature type="transmembrane region" description="Helical" evidence="15">
    <location>
        <begin position="36"/>
        <end position="57"/>
    </location>
</feature>
<dbReference type="PANTHER" id="PTHR43047">
    <property type="entry name" value="TWO-COMPONENT HISTIDINE PROTEIN KINASE"/>
    <property type="match status" value="1"/>
</dbReference>
<feature type="transmembrane region" description="Helical" evidence="15">
    <location>
        <begin position="201"/>
        <end position="220"/>
    </location>
</feature>
<dbReference type="CDD" id="cd16922">
    <property type="entry name" value="HATPase_EvgS-ArcB-TorS-like"/>
    <property type="match status" value="1"/>
</dbReference>
<evidence type="ECO:0000256" key="5">
    <source>
        <dbReference type="ARBA" id="ARBA00022475"/>
    </source>
</evidence>
<evidence type="ECO:0000256" key="6">
    <source>
        <dbReference type="ARBA" id="ARBA00022553"/>
    </source>
</evidence>
<reference evidence="17 18" key="1">
    <citation type="journal article" date="2016" name="Nat. Commun.">
        <title>Thousands of microbial genomes shed light on interconnected biogeochemical processes in an aquifer system.</title>
        <authorList>
            <person name="Anantharaman K."/>
            <person name="Brown C.T."/>
            <person name="Hug L.A."/>
            <person name="Sharon I."/>
            <person name="Castelle C.J."/>
            <person name="Probst A.J."/>
            <person name="Thomas B.C."/>
            <person name="Singh A."/>
            <person name="Wilkins M.J."/>
            <person name="Karaoz U."/>
            <person name="Brodie E.L."/>
            <person name="Williams K.H."/>
            <person name="Hubbard S.S."/>
            <person name="Banfield J.F."/>
        </authorList>
    </citation>
    <scope>NUCLEOTIDE SEQUENCE [LARGE SCALE GENOMIC DNA]</scope>
</reference>
<sequence>MDKLINLLNVVSILIILALGLLVILRSNKDPNSKKFFLFVVSLALWLSTGFLLRFTWNYDLSLFVLRLNYALTGIVVYSLFVFSLGFPQKLWQKNTAYSLTMLVPTLLVVGISLSNAVVAGFTRDGSIINVVPSWGFVVFMVSIILQLLLVFNILLRQYRNSEGILRAQALFLFLGITLAAVFALVADLLIPLIFKTFITANFDAIWMFFLVGFCTYAILKHHLLSVKVITTESMVVIIVMVLVVQAFLSQGWTEGVLRGGFAMVVAYFGFLLIRSVLEEIDRRQQIEKLAKERQEALVELEQRNKNLATLQRISEVVLNESDMKVMAQKILDELPKQLEACAGGFLSIVKDGNLVAYAISSNEFSEKIVSMVGGDLEKYSFPIKKEYNLLHQVVVEKKPISSENLSDFISPPIDKPLAMTMQKIIGAREMEAFPLYAGGEPFGTMLFIYRHPVRQRNENIARAIADDMSLAIQRASAFQKLKDANEYLAQLDKMKDEFISMASHELNTPLAAIEGYLSMVLDEGMGKVDPKAKEYLGRAYESSKRLAELILDLLNVSRIEQGRLKVKFAETNLVDLAQSVIHELQIKADSKKIYMKLEANKKDVPNTWCDTDRIREVFVNFVGNALKFTEKGGVTVRVEKVDGKAVRGTVTDTGRGIAKVDQKKLFQKFSQIKRETDEHQGTGLGLYISKNFVDLHKGRVWVDSDEGKGATFGFEIPVLKAAPKEVEGAMLEDGAPKASGSPAATDGGHQVPKAAG</sequence>
<feature type="transmembrane region" description="Helical" evidence="15">
    <location>
        <begin position="168"/>
        <end position="195"/>
    </location>
</feature>
<evidence type="ECO:0000259" key="16">
    <source>
        <dbReference type="PROSITE" id="PS50109"/>
    </source>
</evidence>
<dbReference type="SMART" id="SM00388">
    <property type="entry name" value="HisKA"/>
    <property type="match status" value="1"/>
</dbReference>
<dbReference type="EMBL" id="MEZX01000002">
    <property type="protein sequence ID" value="OGD64652.1"/>
    <property type="molecule type" value="Genomic_DNA"/>
</dbReference>
<gene>
    <name evidence="17" type="ORF">A3A71_01190</name>
</gene>
<dbReference type="GO" id="GO:0045121">
    <property type="term" value="C:membrane raft"/>
    <property type="evidence" value="ECO:0007669"/>
    <property type="project" value="UniProtKB-SubCell"/>
</dbReference>
<dbReference type="PROSITE" id="PS50109">
    <property type="entry name" value="HIS_KIN"/>
    <property type="match status" value="1"/>
</dbReference>
<dbReference type="STRING" id="1797471.A3A71_01190"/>
<keyword evidence="10" id="KW-0067">ATP-binding</keyword>
<comment type="catalytic activity">
    <reaction evidence="1">
        <text>ATP + protein L-histidine = ADP + protein N-phospho-L-histidine.</text>
        <dbReference type="EC" id="2.7.13.3"/>
    </reaction>
</comment>
<feature type="region of interest" description="Disordered" evidence="14">
    <location>
        <begin position="731"/>
        <end position="757"/>
    </location>
</feature>
<evidence type="ECO:0000313" key="18">
    <source>
        <dbReference type="Proteomes" id="UP000177481"/>
    </source>
</evidence>
<keyword evidence="7" id="KW-0808">Transferase</keyword>
<evidence type="ECO:0000256" key="2">
    <source>
        <dbReference type="ARBA" id="ARBA00004236"/>
    </source>
</evidence>
<dbReference type="Pfam" id="PF02518">
    <property type="entry name" value="HATPase_c"/>
    <property type="match status" value="1"/>
</dbReference>
<dbReference type="PANTHER" id="PTHR43047:SF72">
    <property type="entry name" value="OSMOSENSING HISTIDINE PROTEIN KINASE SLN1"/>
    <property type="match status" value="1"/>
</dbReference>
<evidence type="ECO:0000256" key="13">
    <source>
        <dbReference type="SAM" id="Coils"/>
    </source>
</evidence>
<dbReference type="FunFam" id="3.30.565.10:FF:000023">
    <property type="entry name" value="PAS domain-containing sensor histidine kinase"/>
    <property type="match status" value="1"/>
</dbReference>
<dbReference type="InterPro" id="IPR004358">
    <property type="entry name" value="Sig_transdc_His_kin-like_C"/>
</dbReference>
<dbReference type="Pfam" id="PF00512">
    <property type="entry name" value="HisKA"/>
    <property type="match status" value="1"/>
</dbReference>
<name>A0A1F5EB62_9BACT</name>
<dbReference type="CDD" id="cd00082">
    <property type="entry name" value="HisKA"/>
    <property type="match status" value="1"/>
</dbReference>
<dbReference type="Gene3D" id="3.30.565.10">
    <property type="entry name" value="Histidine kinase-like ATPase, C-terminal domain"/>
    <property type="match status" value="1"/>
</dbReference>
<keyword evidence="5" id="KW-1003">Cell membrane</keyword>
<evidence type="ECO:0000256" key="7">
    <source>
        <dbReference type="ARBA" id="ARBA00022679"/>
    </source>
</evidence>
<feature type="transmembrane region" description="Helical" evidence="15">
    <location>
        <begin position="134"/>
        <end position="156"/>
    </location>
</feature>
<feature type="transmembrane region" description="Helical" evidence="15">
    <location>
        <begin position="261"/>
        <end position="278"/>
    </location>
</feature>
<evidence type="ECO:0000256" key="10">
    <source>
        <dbReference type="ARBA" id="ARBA00022840"/>
    </source>
</evidence>
<evidence type="ECO:0000256" key="8">
    <source>
        <dbReference type="ARBA" id="ARBA00022741"/>
    </source>
</evidence>
<evidence type="ECO:0000256" key="1">
    <source>
        <dbReference type="ARBA" id="ARBA00000085"/>
    </source>
</evidence>
<dbReference type="Pfam" id="PF13185">
    <property type="entry name" value="GAF_2"/>
    <property type="match status" value="1"/>
</dbReference>
<dbReference type="EC" id="2.7.13.3" evidence="4"/>
<dbReference type="InterPro" id="IPR003661">
    <property type="entry name" value="HisK_dim/P_dom"/>
</dbReference>
<feature type="transmembrane region" description="Helical" evidence="15">
    <location>
        <begin position="100"/>
        <end position="122"/>
    </location>
</feature>
<keyword evidence="15" id="KW-1133">Transmembrane helix</keyword>
<keyword evidence="13" id="KW-0175">Coiled coil</keyword>
<evidence type="ECO:0000256" key="3">
    <source>
        <dbReference type="ARBA" id="ARBA00004314"/>
    </source>
</evidence>
<dbReference type="InterPro" id="IPR003018">
    <property type="entry name" value="GAF"/>
</dbReference>
<dbReference type="GO" id="GO:0005524">
    <property type="term" value="F:ATP binding"/>
    <property type="evidence" value="ECO:0007669"/>
    <property type="project" value="UniProtKB-KW"/>
</dbReference>
<dbReference type="GO" id="GO:0000155">
    <property type="term" value="F:phosphorelay sensor kinase activity"/>
    <property type="evidence" value="ECO:0007669"/>
    <property type="project" value="InterPro"/>
</dbReference>
<dbReference type="AlphaFoldDB" id="A0A1F5EB62"/>
<dbReference type="Gene3D" id="1.10.287.130">
    <property type="match status" value="1"/>
</dbReference>
<dbReference type="InterPro" id="IPR029016">
    <property type="entry name" value="GAF-like_dom_sf"/>
</dbReference>
<dbReference type="Gene3D" id="3.30.450.40">
    <property type="match status" value="1"/>
</dbReference>
<feature type="domain" description="Histidine kinase" evidence="16">
    <location>
        <begin position="502"/>
        <end position="721"/>
    </location>
</feature>
<keyword evidence="6" id="KW-0597">Phosphoprotein</keyword>
<dbReference type="InterPro" id="IPR031621">
    <property type="entry name" value="HisKA_7TM"/>
</dbReference>
<dbReference type="SMART" id="SM00387">
    <property type="entry name" value="HATPase_c"/>
    <property type="match status" value="1"/>
</dbReference>
<keyword evidence="12 15" id="KW-0472">Membrane</keyword>
<evidence type="ECO:0000313" key="17">
    <source>
        <dbReference type="EMBL" id="OGD64652.1"/>
    </source>
</evidence>
<organism evidence="17 18">
    <name type="scientific">Candidatus Berkelbacteria bacterium RIFCSPLOWO2_01_FULL_50_28</name>
    <dbReference type="NCBI Taxonomy" id="1797471"/>
    <lineage>
        <taxon>Bacteria</taxon>
        <taxon>Candidatus Berkelbacteria</taxon>
    </lineage>
</organism>
<dbReference type="InterPro" id="IPR036890">
    <property type="entry name" value="HATPase_C_sf"/>
</dbReference>
<evidence type="ECO:0000256" key="9">
    <source>
        <dbReference type="ARBA" id="ARBA00022777"/>
    </source>
</evidence>
<dbReference type="InterPro" id="IPR003594">
    <property type="entry name" value="HATPase_dom"/>
</dbReference>
<feature type="coiled-coil region" evidence="13">
    <location>
        <begin position="284"/>
        <end position="311"/>
    </location>
</feature>
<comment type="caution">
    <text evidence="17">The sequence shown here is derived from an EMBL/GenBank/DDBJ whole genome shotgun (WGS) entry which is preliminary data.</text>
</comment>
<keyword evidence="9" id="KW-0418">Kinase</keyword>